<evidence type="ECO:0000256" key="4">
    <source>
        <dbReference type="ARBA" id="ARBA00022763"/>
    </source>
</evidence>
<evidence type="ECO:0000313" key="20">
    <source>
        <dbReference type="Proteomes" id="UP001595685"/>
    </source>
</evidence>
<dbReference type="EC" id="5.6.2.4" evidence="13"/>
<proteinExistence type="inferred from homology"/>
<accession>A0ABV7WPF1</accession>
<feature type="binding site" evidence="15">
    <location>
        <begin position="43"/>
        <end position="50"/>
    </location>
    <ligand>
        <name>ATP</name>
        <dbReference type="ChEBI" id="CHEBI:30616"/>
    </ligand>
</feature>
<comment type="similarity">
    <text evidence="1">Belongs to the helicase family. UvrD subfamily.</text>
</comment>
<evidence type="ECO:0000256" key="16">
    <source>
        <dbReference type="SAM" id="MobiDB-lite"/>
    </source>
</evidence>
<sequence length="1193" mass="122901">MTASPGVRASGAHVLSAVPGAPAGLPAELVPVVGQAGRQVVLGGPSTGKTTALVRWAVHRTGRPGPPPLLLVPSRRAADRVRDAVEQGSPTTGGPRVARTPHSLAWSLLREHALREGRRPPRLVTASERDESLAELLAGYAADGTDPSWPDRLDPALRATRTFRDELREMSARLVEHGAHPDELPDLAARHGRPEWAAAARVLLELEQVAGLREDEAHDPASIVSVAAGLLADRSTGLAGWLGDQVGHLGVDDAQDLTPAGWALVREAADVVGDLCVVGDPDGGTQTFRGAQPGLLEHAAGFLGEAAAPVRLTTVARPLDRAAAVQRVSAALGREIHGAAPRPWSPAAVPVAGPGAGDAAGAVGRAGAREVPTARDAGDARAAGDGGPGQGQVSLLVCMDRADEAAVVAAELRRRRHREQDPVPWSRMAVLVRSVPGADELRRALDGAGVPVRVPGVRAPLRDEPVVSVLLLALEVATDPSRLDVAGLERLACGPVGGGDPVRWRRLVLRARASAAEAGDRAVSGDEAVEGVCAAVRAVLAGEAPVPGHGSAFAGLPPAVVGPVVRVVEVLAAGARAVPDGVEETLWQVWDRLRVAERWRRTALRGGPDAVRAHADLDAAVALFDAAAAWVERTPRGEATAFVEHVRSRAVGDDRLGGDGPEDAVTVTTPTGAVGERWDVVVVSGVQDGVWPDPRIRGSLLGLTDLVDVLRSPDRAAPGRSGATAVRPGAGLRADLAATGTGSADGGLPPGGTLVHAELRRQARRLVVLDELRLFHVAVSRARRELVVTAADDATTRPSDLCALVARAAGPDLVTEPGGPERRTPRPGVDGVDEGTTLVELTAALRRAVVLGAAGAGPDAVATGPDAAGAGPDAAGAGPDAAGAALLLARLADAGVRGADPAEWSWLPTGPVPDRQVGDLAVSPSAVEKYLRCPLQWYLTASGGTVPQGTAQGLGTLVHAALEEVPDADVPALRVVVEQGWEDLELGDGWVSRHQRRRVEDMLAKLSVWAAQQRAAGVEVLGSEVPFSYTVDGVTVRGTVDRVERTADGGVRVVDLKTGRSAASAADARENPQLQLYQLAVESGALEGIVGAPAGGLLLFVGTPARKAAERVQPAPGEDGLEAVRERVREVGAGMRAGSFVARPGSACQRCLVASSCPTTPQGRRTPPPAGTGAPVALPDPAVRQAITEEDAA</sequence>
<dbReference type="SUPFAM" id="SSF52540">
    <property type="entry name" value="P-loop containing nucleoside triphosphate hydrolases"/>
    <property type="match status" value="1"/>
</dbReference>
<keyword evidence="4" id="KW-0227">DNA damage</keyword>
<dbReference type="InterPro" id="IPR038726">
    <property type="entry name" value="PDDEXK_AddAB-type"/>
</dbReference>
<evidence type="ECO:0000256" key="13">
    <source>
        <dbReference type="ARBA" id="ARBA00034808"/>
    </source>
</evidence>
<keyword evidence="8 15" id="KW-0067">ATP-binding</keyword>
<feature type="domain" description="UvrD-like helicase ATP-binding" evidence="17">
    <location>
        <begin position="22"/>
        <end position="319"/>
    </location>
</feature>
<dbReference type="Pfam" id="PF12705">
    <property type="entry name" value="PDDEXK_1"/>
    <property type="match status" value="1"/>
</dbReference>
<keyword evidence="6 15" id="KW-0347">Helicase</keyword>
<evidence type="ECO:0000259" key="17">
    <source>
        <dbReference type="PROSITE" id="PS51198"/>
    </source>
</evidence>
<evidence type="ECO:0000256" key="9">
    <source>
        <dbReference type="ARBA" id="ARBA00023125"/>
    </source>
</evidence>
<dbReference type="InterPro" id="IPR011335">
    <property type="entry name" value="Restrct_endonuc-II-like"/>
</dbReference>
<protein>
    <recommendedName>
        <fullName evidence="13">DNA 3'-5' helicase</fullName>
        <ecNumber evidence="13">5.6.2.4</ecNumber>
    </recommendedName>
</protein>
<name>A0ABV7WPF1_9MICO</name>
<evidence type="ECO:0000256" key="8">
    <source>
        <dbReference type="ARBA" id="ARBA00022840"/>
    </source>
</evidence>
<keyword evidence="11" id="KW-0413">Isomerase</keyword>
<keyword evidence="7" id="KW-0269">Exonuclease</keyword>
<keyword evidence="10" id="KW-0234">DNA repair</keyword>
<comment type="caution">
    <text evidence="19">The sequence shown here is derived from an EMBL/GenBank/DDBJ whole genome shotgun (WGS) entry which is preliminary data.</text>
</comment>
<keyword evidence="2" id="KW-0540">Nuclease</keyword>
<dbReference type="Pfam" id="PF00580">
    <property type="entry name" value="UvrD-helicase"/>
    <property type="match status" value="1"/>
</dbReference>
<dbReference type="InterPro" id="IPR027417">
    <property type="entry name" value="P-loop_NTPase"/>
</dbReference>
<dbReference type="InterPro" id="IPR000212">
    <property type="entry name" value="DNA_helicase_UvrD/REP"/>
</dbReference>
<dbReference type="Gene3D" id="3.40.50.300">
    <property type="entry name" value="P-loop containing nucleotide triphosphate hydrolases"/>
    <property type="match status" value="3"/>
</dbReference>
<dbReference type="PROSITE" id="PS51198">
    <property type="entry name" value="UVRD_HELICASE_ATP_BIND"/>
    <property type="match status" value="1"/>
</dbReference>
<dbReference type="Gene3D" id="3.90.320.10">
    <property type="match status" value="1"/>
</dbReference>
<evidence type="ECO:0000256" key="3">
    <source>
        <dbReference type="ARBA" id="ARBA00022741"/>
    </source>
</evidence>
<dbReference type="Proteomes" id="UP001595685">
    <property type="component" value="Unassembled WGS sequence"/>
</dbReference>
<reference evidence="20" key="1">
    <citation type="journal article" date="2019" name="Int. J. Syst. Evol. Microbiol.">
        <title>The Global Catalogue of Microorganisms (GCM) 10K type strain sequencing project: providing services to taxonomists for standard genome sequencing and annotation.</title>
        <authorList>
            <consortium name="The Broad Institute Genomics Platform"/>
            <consortium name="The Broad Institute Genome Sequencing Center for Infectious Disease"/>
            <person name="Wu L."/>
            <person name="Ma J."/>
        </authorList>
    </citation>
    <scope>NUCLEOTIDE SEQUENCE [LARGE SCALE GENOMIC DNA]</scope>
    <source>
        <strain evidence="20">NCAIM B.02333</strain>
    </source>
</reference>
<evidence type="ECO:0000256" key="11">
    <source>
        <dbReference type="ARBA" id="ARBA00023235"/>
    </source>
</evidence>
<feature type="domain" description="UvrD-like helicase C-terminal" evidence="18">
    <location>
        <begin position="361"/>
        <end position="675"/>
    </location>
</feature>
<dbReference type="RefSeq" id="WP_376985774.1">
    <property type="nucleotide sequence ID" value="NZ_JBHRWW010000023.1"/>
</dbReference>
<dbReference type="PANTHER" id="PTHR11070:SF59">
    <property type="entry name" value="DNA 3'-5' HELICASE"/>
    <property type="match status" value="1"/>
</dbReference>
<comment type="catalytic activity">
    <reaction evidence="14">
        <text>ATP + H2O = ADP + phosphate + H(+)</text>
        <dbReference type="Rhea" id="RHEA:13065"/>
        <dbReference type="ChEBI" id="CHEBI:15377"/>
        <dbReference type="ChEBI" id="CHEBI:15378"/>
        <dbReference type="ChEBI" id="CHEBI:30616"/>
        <dbReference type="ChEBI" id="CHEBI:43474"/>
        <dbReference type="ChEBI" id="CHEBI:456216"/>
        <dbReference type="EC" id="5.6.2.4"/>
    </reaction>
</comment>
<evidence type="ECO:0000256" key="12">
    <source>
        <dbReference type="ARBA" id="ARBA00034617"/>
    </source>
</evidence>
<evidence type="ECO:0000256" key="1">
    <source>
        <dbReference type="ARBA" id="ARBA00009922"/>
    </source>
</evidence>
<dbReference type="InterPro" id="IPR014017">
    <property type="entry name" value="DNA_helicase_UvrD-like_C"/>
</dbReference>
<feature type="region of interest" description="Disordered" evidence="16">
    <location>
        <begin position="369"/>
        <end position="389"/>
    </location>
</feature>
<dbReference type="Gene3D" id="1.10.486.10">
    <property type="entry name" value="PCRA, domain 4"/>
    <property type="match status" value="1"/>
</dbReference>
<dbReference type="Gene3D" id="1.10.10.160">
    <property type="match status" value="1"/>
</dbReference>
<evidence type="ECO:0000313" key="19">
    <source>
        <dbReference type="EMBL" id="MFC3690418.1"/>
    </source>
</evidence>
<evidence type="ECO:0000256" key="10">
    <source>
        <dbReference type="ARBA" id="ARBA00023204"/>
    </source>
</evidence>
<organism evidence="19 20">
    <name type="scientific">Aquipuribacter hungaricus</name>
    <dbReference type="NCBI Taxonomy" id="545624"/>
    <lineage>
        <taxon>Bacteria</taxon>
        <taxon>Bacillati</taxon>
        <taxon>Actinomycetota</taxon>
        <taxon>Actinomycetes</taxon>
        <taxon>Micrococcales</taxon>
        <taxon>Intrasporangiaceae</taxon>
        <taxon>Aquipuribacter</taxon>
    </lineage>
</organism>
<keyword evidence="9" id="KW-0238">DNA-binding</keyword>
<keyword evidence="3 15" id="KW-0547">Nucleotide-binding</keyword>
<evidence type="ECO:0000256" key="6">
    <source>
        <dbReference type="ARBA" id="ARBA00022806"/>
    </source>
</evidence>
<dbReference type="InterPro" id="IPR014016">
    <property type="entry name" value="UvrD-like_ATP-bd"/>
</dbReference>
<dbReference type="PROSITE" id="PS51217">
    <property type="entry name" value="UVRD_HELICASE_CTER"/>
    <property type="match status" value="1"/>
</dbReference>
<comment type="catalytic activity">
    <reaction evidence="12">
        <text>Couples ATP hydrolysis with the unwinding of duplex DNA by translocating in the 3'-5' direction.</text>
        <dbReference type="EC" id="5.6.2.4"/>
    </reaction>
</comment>
<feature type="region of interest" description="Disordered" evidence="16">
    <location>
        <begin position="1156"/>
        <end position="1181"/>
    </location>
</feature>
<evidence type="ECO:0000259" key="18">
    <source>
        <dbReference type="PROSITE" id="PS51217"/>
    </source>
</evidence>
<evidence type="ECO:0000256" key="2">
    <source>
        <dbReference type="ARBA" id="ARBA00022722"/>
    </source>
</evidence>
<dbReference type="InterPro" id="IPR011604">
    <property type="entry name" value="PDDEXK-like_dom_sf"/>
</dbReference>
<dbReference type="PANTHER" id="PTHR11070">
    <property type="entry name" value="UVRD / RECB / PCRA DNA HELICASE FAMILY MEMBER"/>
    <property type="match status" value="1"/>
</dbReference>
<evidence type="ECO:0000256" key="15">
    <source>
        <dbReference type="PROSITE-ProRule" id="PRU00560"/>
    </source>
</evidence>
<keyword evidence="20" id="KW-1185">Reference proteome</keyword>
<dbReference type="SUPFAM" id="SSF52980">
    <property type="entry name" value="Restriction endonuclease-like"/>
    <property type="match status" value="1"/>
</dbReference>
<evidence type="ECO:0000256" key="14">
    <source>
        <dbReference type="ARBA" id="ARBA00048988"/>
    </source>
</evidence>
<evidence type="ECO:0000256" key="7">
    <source>
        <dbReference type="ARBA" id="ARBA00022839"/>
    </source>
</evidence>
<evidence type="ECO:0000256" key="5">
    <source>
        <dbReference type="ARBA" id="ARBA00022801"/>
    </source>
</evidence>
<gene>
    <name evidence="19" type="ORF">ACFOLH_18875</name>
</gene>
<dbReference type="InterPro" id="IPR013986">
    <property type="entry name" value="DExx_box_DNA_helicase_dom_sf"/>
</dbReference>
<keyword evidence="5 15" id="KW-0378">Hydrolase</keyword>
<dbReference type="EMBL" id="JBHRWW010000023">
    <property type="protein sequence ID" value="MFC3690418.1"/>
    <property type="molecule type" value="Genomic_DNA"/>
</dbReference>
<feature type="compositionally biased region" description="Low complexity" evidence="16">
    <location>
        <begin position="1158"/>
        <end position="1175"/>
    </location>
</feature>
<feature type="region of interest" description="Disordered" evidence="16">
    <location>
        <begin position="812"/>
        <end position="833"/>
    </location>
</feature>